<keyword evidence="3" id="KW-1185">Reference proteome</keyword>
<feature type="domain" description="QsdR TetR regulatory C-terminal" evidence="1">
    <location>
        <begin position="84"/>
        <end position="194"/>
    </location>
</feature>
<sequence>MEGVAASGPERARRVVSYDVVVHGGARHFLARGGLAMDDLAVELAVSRATLYRVAGTRDRVLGDVLWYLGSRTLADAFRGRSATGVTGVVEVTGRFCDSLARSRPFRRFIAQEPETAARVLLTPAGRVHERFIVAQTRIFRDCLELPAAPADTELRGRAYLYVRIVESVIYGEMLHGGNPTPAVTNRMLRAVLTDLTA</sequence>
<evidence type="ECO:0000313" key="3">
    <source>
        <dbReference type="Proteomes" id="UP000482800"/>
    </source>
</evidence>
<reference evidence="2 3" key="1">
    <citation type="submission" date="2020-03" db="EMBL/GenBank/DDBJ databases">
        <title>Whole genome shotgun sequence of Phytohabitans houttuyneae NBRC 108639.</title>
        <authorList>
            <person name="Komaki H."/>
            <person name="Tamura T."/>
        </authorList>
    </citation>
    <scope>NUCLEOTIDE SEQUENCE [LARGE SCALE GENOMIC DNA]</scope>
    <source>
        <strain evidence="2 3">NBRC 108639</strain>
    </source>
</reference>
<dbReference type="InterPro" id="IPR041485">
    <property type="entry name" value="TetR_C_36"/>
</dbReference>
<dbReference type="AlphaFoldDB" id="A0A6V8KQ93"/>
<organism evidence="2 3">
    <name type="scientific">Phytohabitans houttuyneae</name>
    <dbReference type="NCBI Taxonomy" id="1076126"/>
    <lineage>
        <taxon>Bacteria</taxon>
        <taxon>Bacillati</taxon>
        <taxon>Actinomycetota</taxon>
        <taxon>Actinomycetes</taxon>
        <taxon>Micromonosporales</taxon>
        <taxon>Micromonosporaceae</taxon>
    </lineage>
</organism>
<dbReference type="Proteomes" id="UP000482800">
    <property type="component" value="Unassembled WGS sequence"/>
</dbReference>
<evidence type="ECO:0000313" key="2">
    <source>
        <dbReference type="EMBL" id="GFJ82775.1"/>
    </source>
</evidence>
<dbReference type="Pfam" id="PF18598">
    <property type="entry name" value="TetR_C_36"/>
    <property type="match status" value="1"/>
</dbReference>
<dbReference type="Gene3D" id="1.10.357.10">
    <property type="entry name" value="Tetracycline Repressor, domain 2"/>
    <property type="match status" value="1"/>
</dbReference>
<evidence type="ECO:0000259" key="1">
    <source>
        <dbReference type="Pfam" id="PF18598"/>
    </source>
</evidence>
<dbReference type="EMBL" id="BLPF01000002">
    <property type="protein sequence ID" value="GFJ82775.1"/>
    <property type="molecule type" value="Genomic_DNA"/>
</dbReference>
<name>A0A6V8KQ93_9ACTN</name>
<reference evidence="2 3" key="2">
    <citation type="submission" date="2020-03" db="EMBL/GenBank/DDBJ databases">
        <authorList>
            <person name="Ichikawa N."/>
            <person name="Kimura A."/>
            <person name="Kitahashi Y."/>
            <person name="Uohara A."/>
        </authorList>
    </citation>
    <scope>NUCLEOTIDE SEQUENCE [LARGE SCALE GENOMIC DNA]</scope>
    <source>
        <strain evidence="2 3">NBRC 108639</strain>
    </source>
</reference>
<protein>
    <recommendedName>
        <fullName evidence="1">QsdR TetR regulatory C-terminal domain-containing protein</fullName>
    </recommendedName>
</protein>
<gene>
    <name evidence="2" type="ORF">Phou_069550</name>
</gene>
<accession>A0A6V8KQ93</accession>
<proteinExistence type="predicted"/>
<comment type="caution">
    <text evidence="2">The sequence shown here is derived from an EMBL/GenBank/DDBJ whole genome shotgun (WGS) entry which is preliminary data.</text>
</comment>